<dbReference type="Proteomes" id="UP000466966">
    <property type="component" value="Unassembled WGS sequence"/>
</dbReference>
<evidence type="ECO:0000313" key="2">
    <source>
        <dbReference type="Proteomes" id="UP000466966"/>
    </source>
</evidence>
<accession>A0A844YZQ9</accession>
<dbReference type="RefSeq" id="WP_160772171.1">
    <property type="nucleotide sequence ID" value="NZ_WTYV01000004.1"/>
</dbReference>
<sequence>MSKKFILSTDVLSAEEERQLKEKLKGMGYWHWLPNFWLIKSISDTVTASQINSMIEEVAPHARCFVTEVEAMTWAARTLPDANGNDMGKWIRNEWQTP</sequence>
<dbReference type="EMBL" id="WTYV01000004">
    <property type="protein sequence ID" value="MXO72251.1"/>
    <property type="molecule type" value="Genomic_DNA"/>
</dbReference>
<gene>
    <name evidence="1" type="ORF">GRI99_11500</name>
</gene>
<keyword evidence="2" id="KW-1185">Reference proteome</keyword>
<comment type="caution">
    <text evidence="1">The sequence shown here is derived from an EMBL/GenBank/DDBJ whole genome shotgun (WGS) entry which is preliminary data.</text>
</comment>
<reference evidence="1 2" key="1">
    <citation type="submission" date="2019-12" db="EMBL/GenBank/DDBJ databases">
        <title>Genomic-based taxomic classification of the family Erythrobacteraceae.</title>
        <authorList>
            <person name="Xu L."/>
        </authorList>
    </citation>
    <scope>NUCLEOTIDE SEQUENCE [LARGE SCALE GENOMIC DNA]</scope>
    <source>
        <strain evidence="1 2">M0322</strain>
    </source>
</reference>
<protein>
    <submittedName>
        <fullName evidence="1">Uncharacterized protein</fullName>
    </submittedName>
</protein>
<organism evidence="1 2">
    <name type="scientific">Alteraurantiacibacter buctensis</name>
    <dbReference type="NCBI Taxonomy" id="1503981"/>
    <lineage>
        <taxon>Bacteria</taxon>
        <taxon>Pseudomonadati</taxon>
        <taxon>Pseudomonadota</taxon>
        <taxon>Alphaproteobacteria</taxon>
        <taxon>Sphingomonadales</taxon>
        <taxon>Erythrobacteraceae</taxon>
        <taxon>Alteraurantiacibacter</taxon>
    </lineage>
</organism>
<dbReference type="AlphaFoldDB" id="A0A844YZQ9"/>
<proteinExistence type="predicted"/>
<dbReference type="OrthoDB" id="8480716at2"/>
<evidence type="ECO:0000313" key="1">
    <source>
        <dbReference type="EMBL" id="MXO72251.1"/>
    </source>
</evidence>
<name>A0A844YZQ9_9SPHN</name>